<comment type="caution">
    <text evidence="1">The sequence shown here is derived from an EMBL/GenBank/DDBJ whole genome shotgun (WGS) entry which is preliminary data.</text>
</comment>
<dbReference type="Proteomes" id="UP000886998">
    <property type="component" value="Unassembled WGS sequence"/>
</dbReference>
<evidence type="ECO:0000313" key="1">
    <source>
        <dbReference type="EMBL" id="GFY54855.1"/>
    </source>
</evidence>
<gene>
    <name evidence="1" type="ORF">TNIN_175611</name>
</gene>
<accession>A0A8X7C437</accession>
<evidence type="ECO:0000313" key="2">
    <source>
        <dbReference type="Proteomes" id="UP000886998"/>
    </source>
</evidence>
<name>A0A8X7C437_9ARAC</name>
<sequence length="127" mass="14334">MISRAPNHDAKVSEAPRLVGWKQHLYVPSGKRFAYWHSIIDPHNKKGVWGACFLPKDCSGERWVKKTLTHRTKNSRERAAKTTIKKVVARAENGGFWVSWVCLLGQNAVGVDRGSGAIILERPLRVF</sequence>
<dbReference type="EMBL" id="BMAV01010042">
    <property type="protein sequence ID" value="GFY54855.1"/>
    <property type="molecule type" value="Genomic_DNA"/>
</dbReference>
<proteinExistence type="predicted"/>
<keyword evidence="2" id="KW-1185">Reference proteome</keyword>
<organism evidence="1 2">
    <name type="scientific">Trichonephila inaurata madagascariensis</name>
    <dbReference type="NCBI Taxonomy" id="2747483"/>
    <lineage>
        <taxon>Eukaryota</taxon>
        <taxon>Metazoa</taxon>
        <taxon>Ecdysozoa</taxon>
        <taxon>Arthropoda</taxon>
        <taxon>Chelicerata</taxon>
        <taxon>Arachnida</taxon>
        <taxon>Araneae</taxon>
        <taxon>Araneomorphae</taxon>
        <taxon>Entelegynae</taxon>
        <taxon>Araneoidea</taxon>
        <taxon>Nephilidae</taxon>
        <taxon>Trichonephila</taxon>
        <taxon>Trichonephila inaurata</taxon>
    </lineage>
</organism>
<dbReference type="AlphaFoldDB" id="A0A8X7C437"/>
<reference evidence="1" key="1">
    <citation type="submission" date="2020-08" db="EMBL/GenBank/DDBJ databases">
        <title>Multicomponent nature underlies the extraordinary mechanical properties of spider dragline silk.</title>
        <authorList>
            <person name="Kono N."/>
            <person name="Nakamura H."/>
            <person name="Mori M."/>
            <person name="Yoshida Y."/>
            <person name="Ohtoshi R."/>
            <person name="Malay A.D."/>
            <person name="Moran D.A.P."/>
            <person name="Tomita M."/>
            <person name="Numata K."/>
            <person name="Arakawa K."/>
        </authorList>
    </citation>
    <scope>NUCLEOTIDE SEQUENCE</scope>
</reference>
<protein>
    <submittedName>
        <fullName evidence="1">Uncharacterized protein</fullName>
    </submittedName>
</protein>